<name>A0A246G9T3_9FLAO</name>
<protein>
    <submittedName>
        <fullName evidence="1">Uncharacterized protein</fullName>
    </submittedName>
</protein>
<proteinExistence type="predicted"/>
<dbReference type="AlphaFoldDB" id="A0A246G9T3"/>
<accession>A0A246G9T3</accession>
<sequence length="138" mass="15649">MATFSSKQYAWKDITIVIGGRILEGVTEVEYTEKQEKEVLRGRGDKPLAVLRGNKDFDGKLTIWQSELEAMVQDSPDKDVLKLNFDVVISYIPDGIGQPVIDILKGCEFTEIKKGMKQGDKNMLVEMPIIFLDVKRQQ</sequence>
<evidence type="ECO:0000313" key="2">
    <source>
        <dbReference type="Proteomes" id="UP000198034"/>
    </source>
</evidence>
<reference evidence="1 2" key="1">
    <citation type="journal article" date="2017" name="Infect. Genet. Evol.">
        <title>Comparative genome analysis of fish pathogen Flavobacterium columnare reveals extensive sequence diversity within the species.</title>
        <authorList>
            <person name="Kayansamruaj P."/>
            <person name="Dong H.T."/>
            <person name="Hirono I."/>
            <person name="Kondo H."/>
            <person name="Senapin S."/>
            <person name="Rodkhum C."/>
        </authorList>
    </citation>
    <scope>NUCLEOTIDE SEQUENCE [LARGE SCALE GENOMIC DNA]</scope>
    <source>
        <strain evidence="1 2">1214</strain>
    </source>
</reference>
<comment type="caution">
    <text evidence="1">The sequence shown here is derived from an EMBL/GenBank/DDBJ whole genome shotgun (WGS) entry which is preliminary data.</text>
</comment>
<organism evidence="1 2">
    <name type="scientific">Flavobacterium columnare</name>
    <dbReference type="NCBI Taxonomy" id="996"/>
    <lineage>
        <taxon>Bacteria</taxon>
        <taxon>Pseudomonadati</taxon>
        <taxon>Bacteroidota</taxon>
        <taxon>Flavobacteriia</taxon>
        <taxon>Flavobacteriales</taxon>
        <taxon>Flavobacteriaceae</taxon>
        <taxon>Flavobacterium</taxon>
    </lineage>
</organism>
<gene>
    <name evidence="1" type="ORF">BWK62_09350</name>
</gene>
<evidence type="ECO:0000313" key="1">
    <source>
        <dbReference type="EMBL" id="OWP76533.1"/>
    </source>
</evidence>
<dbReference type="Proteomes" id="UP000198034">
    <property type="component" value="Unassembled WGS sequence"/>
</dbReference>
<dbReference type="EMBL" id="MTCY01000025">
    <property type="protein sequence ID" value="OWP76533.1"/>
    <property type="molecule type" value="Genomic_DNA"/>
</dbReference>